<dbReference type="eggNOG" id="ENOG5032Q5M">
    <property type="taxonomic scope" value="Bacteria"/>
</dbReference>
<keyword evidence="2" id="KW-1185">Reference proteome</keyword>
<protein>
    <submittedName>
        <fullName evidence="1">Uncharacterized protein</fullName>
    </submittedName>
</protein>
<accession>C9L7A9</accession>
<evidence type="ECO:0000313" key="2">
    <source>
        <dbReference type="Proteomes" id="UP000003755"/>
    </source>
</evidence>
<proteinExistence type="predicted"/>
<reference evidence="1" key="1">
    <citation type="submission" date="2009-09" db="EMBL/GenBank/DDBJ databases">
        <authorList>
            <person name="Weinstock G."/>
            <person name="Sodergren E."/>
            <person name="Clifton S."/>
            <person name="Fulton L."/>
            <person name="Fulton B."/>
            <person name="Courtney L."/>
            <person name="Fronick C."/>
            <person name="Harrison M."/>
            <person name="Strong C."/>
            <person name="Farmer C."/>
            <person name="Delahaunty K."/>
            <person name="Markovic C."/>
            <person name="Hall O."/>
            <person name="Minx P."/>
            <person name="Tomlinson C."/>
            <person name="Mitreva M."/>
            <person name="Nelson J."/>
            <person name="Hou S."/>
            <person name="Wollam A."/>
            <person name="Pepin K.H."/>
            <person name="Johnson M."/>
            <person name="Bhonagiri V."/>
            <person name="Nash W.E."/>
            <person name="Warren W."/>
            <person name="Chinwalla A."/>
            <person name="Mardis E.R."/>
            <person name="Wilson R.K."/>
        </authorList>
    </citation>
    <scope>NUCLEOTIDE SEQUENCE [LARGE SCALE GENOMIC DNA]</scope>
    <source>
        <strain evidence="1">DSM 20583</strain>
    </source>
</reference>
<name>C9L7A9_BLAHA</name>
<dbReference type="Proteomes" id="UP000003755">
    <property type="component" value="Unassembled WGS sequence"/>
</dbReference>
<sequence>MDINNFAIDRVINGTMFSKTNGELLWRVTQVTNPSLNCATETTDIVDAIGTPIMTLDRAKTAEFSGENSLFDLGLAAAQLGSTKEIMSSEKKQIVPINEEFVLGEDATTITLSKTPVGAIPFIYLIKADSSVAEKYKKGSEANATDFTHTDKQTSIKLPTGLKAGMKICVPYSYEREDGVSVTNYGNKFPKAGRFLLDVLGYDICNQEHIVHALVEFHNAKLTGDVDFNFTTEGTHPFTIKCLQDYCDANKRLFTIYVIDE</sequence>
<comment type="caution">
    <text evidence="1">The sequence shown here is derived from an EMBL/GenBank/DDBJ whole genome shotgun (WGS) entry which is preliminary data.</text>
</comment>
<gene>
    <name evidence="1" type="ORF">BLAHAN_05271</name>
</gene>
<organism evidence="1 2">
    <name type="scientific">Blautia hansenii DSM 20583</name>
    <dbReference type="NCBI Taxonomy" id="537007"/>
    <lineage>
        <taxon>Bacteria</taxon>
        <taxon>Bacillati</taxon>
        <taxon>Bacillota</taxon>
        <taxon>Clostridia</taxon>
        <taxon>Lachnospirales</taxon>
        <taxon>Lachnospiraceae</taxon>
        <taxon>Blautia</taxon>
    </lineage>
</organism>
<dbReference type="AlphaFoldDB" id="C9L7A9"/>
<dbReference type="STRING" id="537007.BLAHAN_05271"/>
<dbReference type="KEGG" id="bhan:CGC63_10240"/>
<evidence type="ECO:0000313" key="1">
    <source>
        <dbReference type="EMBL" id="EEX22303.1"/>
    </source>
</evidence>
<dbReference type="EMBL" id="ABYU02000012">
    <property type="protein sequence ID" value="EEX22303.1"/>
    <property type="molecule type" value="Genomic_DNA"/>
</dbReference>
<dbReference type="HOGENOM" id="CLU_1064224_0_0_9"/>
<dbReference type="RefSeq" id="WP_003020118.1">
    <property type="nucleotide sequence ID" value="NZ_CP022413.2"/>
</dbReference>